<dbReference type="SMART" id="SM00248">
    <property type="entry name" value="ANK"/>
    <property type="match status" value="5"/>
</dbReference>
<dbReference type="InterPro" id="IPR036770">
    <property type="entry name" value="Ankyrin_rpt-contain_sf"/>
</dbReference>
<dbReference type="Gene3D" id="1.25.40.20">
    <property type="entry name" value="Ankyrin repeat-containing domain"/>
    <property type="match status" value="2"/>
</dbReference>
<dbReference type="PANTHER" id="PTHR24121:SF23">
    <property type="entry name" value="NO MECHANORECEPTOR POTENTIAL C, ISOFORM H"/>
    <property type="match status" value="1"/>
</dbReference>
<organism evidence="2">
    <name type="scientific">Corethron hystrix</name>
    <dbReference type="NCBI Taxonomy" id="216773"/>
    <lineage>
        <taxon>Eukaryota</taxon>
        <taxon>Sar</taxon>
        <taxon>Stramenopiles</taxon>
        <taxon>Ochrophyta</taxon>
        <taxon>Bacillariophyta</taxon>
        <taxon>Coscinodiscophyceae</taxon>
        <taxon>Corethrophycidae</taxon>
        <taxon>Corethrales</taxon>
        <taxon>Corethraceae</taxon>
        <taxon>Corethron</taxon>
    </lineage>
</organism>
<name>A0A7S1FYP0_9STRA</name>
<dbReference type="PANTHER" id="PTHR24121">
    <property type="entry name" value="NO MECHANORECEPTOR POTENTIAL C, ISOFORM D-RELATED"/>
    <property type="match status" value="1"/>
</dbReference>
<dbReference type="EMBL" id="HBFR01032779">
    <property type="protein sequence ID" value="CAD8896654.1"/>
    <property type="molecule type" value="Transcribed_RNA"/>
</dbReference>
<accession>A0A7S1FYP0</accession>
<keyword evidence="1" id="KW-0040">ANK repeat</keyword>
<dbReference type="PROSITE" id="PS50297">
    <property type="entry name" value="ANK_REP_REGION"/>
    <property type="match status" value="1"/>
</dbReference>
<dbReference type="InterPro" id="IPR002110">
    <property type="entry name" value="Ankyrin_rpt"/>
</dbReference>
<evidence type="ECO:0000256" key="1">
    <source>
        <dbReference type="PROSITE-ProRule" id="PRU00023"/>
    </source>
</evidence>
<sequence length="558" mass="62042">MADYTTLDQESSSSSSSTHQESVLKAFDEFPYCDPVRFSNFNVGHLITPTSSKDFEILNELKCKISSDDVDLHNFIEKNPKCTRFIIAANETLTDDDMIFPMFGTNSNFTSEFNTNTIFAKRAQLAIHFAACENSAYSVKTILSIDPDSALIGNFRGETVLHVAVKYGHLEVVQTILEINSKTAAILCEENSLPIHDAVSISSNFPCSDLIVAALIQAYPHSCWCEREDGMPPLHLAASSGFVGAVVALLVHDIELIHGREHVEMKLPIDFAIDEYSRSVDALNSSSSRTNNYSVGEIGAIERRNPQTCLPSENGSLIVDVSEINDNSPGKQNLFNRDSHRQFDFGNEVERLKITVDMLLMSMFYNRLVLALPATPNNASSNDVMEIDKPFLPFFPLHAAVATMPLHRTWTQILEMYGVRYSKSSFIDSRGRSPLHYIAISGTFFCDTYPDIDMEQKIIQAIDSLCKLDQHSFFKFDFEGFMPLHLACLHRVSYGIISCMLKHFKEATSIPCLAPSQSKYRGMLPVHIAACSGCNFSVVDVLLNECPAVSIKSASGKI</sequence>
<gene>
    <name evidence="2" type="ORF">CHYS00102_LOCUS23868</name>
</gene>
<dbReference type="PROSITE" id="PS50088">
    <property type="entry name" value="ANK_REPEAT"/>
    <property type="match status" value="1"/>
</dbReference>
<reference evidence="2" key="1">
    <citation type="submission" date="2021-01" db="EMBL/GenBank/DDBJ databases">
        <authorList>
            <person name="Corre E."/>
            <person name="Pelletier E."/>
            <person name="Niang G."/>
            <person name="Scheremetjew M."/>
            <person name="Finn R."/>
            <person name="Kale V."/>
            <person name="Holt S."/>
            <person name="Cochrane G."/>
            <person name="Meng A."/>
            <person name="Brown T."/>
            <person name="Cohen L."/>
        </authorList>
    </citation>
    <scope>NUCLEOTIDE SEQUENCE</scope>
    <source>
        <strain evidence="2">308</strain>
    </source>
</reference>
<feature type="repeat" description="ANK" evidence="1">
    <location>
        <begin position="156"/>
        <end position="178"/>
    </location>
</feature>
<dbReference type="SUPFAM" id="SSF48403">
    <property type="entry name" value="Ankyrin repeat"/>
    <property type="match status" value="1"/>
</dbReference>
<protein>
    <submittedName>
        <fullName evidence="2">Uncharacterized protein</fullName>
    </submittedName>
</protein>
<evidence type="ECO:0000313" key="2">
    <source>
        <dbReference type="EMBL" id="CAD8896654.1"/>
    </source>
</evidence>
<dbReference type="Pfam" id="PF12796">
    <property type="entry name" value="Ank_2"/>
    <property type="match status" value="1"/>
</dbReference>
<dbReference type="AlphaFoldDB" id="A0A7S1FYP0"/>
<proteinExistence type="predicted"/>